<dbReference type="SMART" id="SM00209">
    <property type="entry name" value="TSP1"/>
    <property type="match status" value="3"/>
</dbReference>
<dbReference type="GO" id="GO:0005576">
    <property type="term" value="C:extracellular region"/>
    <property type="evidence" value="ECO:0007669"/>
    <property type="project" value="UniProtKB-SubCell"/>
</dbReference>
<evidence type="ECO:0000256" key="1">
    <source>
        <dbReference type="ARBA" id="ARBA00004613"/>
    </source>
</evidence>
<name>T1GZW8_MEGSC</name>
<evidence type="ECO:0000256" key="3">
    <source>
        <dbReference type="SAM" id="MobiDB-lite"/>
    </source>
</evidence>
<dbReference type="SUPFAM" id="SSF82895">
    <property type="entry name" value="TSP-1 type 1 repeat"/>
    <property type="match status" value="2"/>
</dbReference>
<keyword evidence="6" id="KW-1185">Reference proteome</keyword>
<protein>
    <recommendedName>
        <fullName evidence="4">ADAMTS/ADAMTS-like Spacer 1 domain-containing protein</fullName>
    </recommendedName>
</protein>
<evidence type="ECO:0000313" key="6">
    <source>
        <dbReference type="Proteomes" id="UP000015102"/>
    </source>
</evidence>
<reference evidence="5" key="2">
    <citation type="submission" date="2015-06" db="UniProtKB">
        <authorList>
            <consortium name="EnsemblMetazoa"/>
        </authorList>
    </citation>
    <scope>IDENTIFICATION</scope>
</reference>
<feature type="compositionally biased region" description="Basic residues" evidence="3">
    <location>
        <begin position="254"/>
        <end position="265"/>
    </location>
</feature>
<dbReference type="GO" id="GO:0031012">
    <property type="term" value="C:extracellular matrix"/>
    <property type="evidence" value="ECO:0007669"/>
    <property type="project" value="TreeGrafter"/>
</dbReference>
<dbReference type="EMBL" id="CAQQ02118950">
    <property type="status" value="NOT_ANNOTATED_CDS"/>
    <property type="molecule type" value="Genomic_DNA"/>
</dbReference>
<evidence type="ECO:0000256" key="2">
    <source>
        <dbReference type="ARBA" id="ARBA00022525"/>
    </source>
</evidence>
<dbReference type="InterPro" id="IPR036383">
    <property type="entry name" value="TSP1_rpt_sf"/>
</dbReference>
<proteinExistence type="predicted"/>
<dbReference type="EnsemblMetazoa" id="MESCA009426-RA">
    <property type="protein sequence ID" value="MESCA009426-PA"/>
    <property type="gene ID" value="MESCA009426"/>
</dbReference>
<dbReference type="EMBL" id="CAQQ02118949">
    <property type="status" value="NOT_ANNOTATED_CDS"/>
    <property type="molecule type" value="Genomic_DNA"/>
</dbReference>
<dbReference type="PROSITE" id="PS50092">
    <property type="entry name" value="TSP1"/>
    <property type="match status" value="1"/>
</dbReference>
<dbReference type="InterPro" id="IPR050439">
    <property type="entry name" value="ADAMTS_ADAMTS-like"/>
</dbReference>
<dbReference type="Gene3D" id="2.60.120.830">
    <property type="match status" value="1"/>
</dbReference>
<organism evidence="5 6">
    <name type="scientific">Megaselia scalaris</name>
    <name type="common">Humpbacked fly</name>
    <name type="synonym">Phora scalaris</name>
    <dbReference type="NCBI Taxonomy" id="36166"/>
    <lineage>
        <taxon>Eukaryota</taxon>
        <taxon>Metazoa</taxon>
        <taxon>Ecdysozoa</taxon>
        <taxon>Arthropoda</taxon>
        <taxon>Hexapoda</taxon>
        <taxon>Insecta</taxon>
        <taxon>Pterygota</taxon>
        <taxon>Neoptera</taxon>
        <taxon>Endopterygota</taxon>
        <taxon>Diptera</taxon>
        <taxon>Brachycera</taxon>
        <taxon>Muscomorpha</taxon>
        <taxon>Platypezoidea</taxon>
        <taxon>Phoridae</taxon>
        <taxon>Megaseliini</taxon>
        <taxon>Megaselia</taxon>
    </lineage>
</organism>
<evidence type="ECO:0000259" key="4">
    <source>
        <dbReference type="Pfam" id="PF05986"/>
    </source>
</evidence>
<dbReference type="Pfam" id="PF05986">
    <property type="entry name" value="ADAMTS_spacer1"/>
    <property type="match status" value="1"/>
</dbReference>
<dbReference type="Gene3D" id="2.20.100.10">
    <property type="entry name" value="Thrombospondin type-1 (TSP1) repeat"/>
    <property type="match status" value="2"/>
</dbReference>
<dbReference type="PANTHER" id="PTHR13723">
    <property type="entry name" value="ADAMTS A DISINTEGRIN AND METALLOPROTEASE WITH THROMBOSPONDIN MOTIFS PROTEASE"/>
    <property type="match status" value="1"/>
</dbReference>
<sequence>VTTIPKGSFNISVTELKNNKNLLVLKSKVNGILINRPMSLSSSGSFKDSKTVFDYYRIDVEDTDGATEWITSLGPTFNDIDIFIKVIDNNSVVKYEYFLPISNENTTNVSVQKSEHILKTVDESSTSRTIAKNRYNWKVVGFNECSKSCGGGLQAPIIKCVRDNPNRFFAPRKCIHSKKPLLNENLLRCNTQPCPAYWRTEDWKHCNCSELQGVSLREVMCVQELSSGIVIQVNKSNCVEERPISSRNCECPKSSRHSKSRPRQHHSMERKKNSKLLSINGTGIWIYSNWSGHCSSQCNGDLEYRSIFCDRSGSHKETCDISSAPELSRPCNNENFCDKAQWFTGPWSECSGNCFNLTKKRQVICILNNLISDDEDCKSSKKPHELLRCSIKMSIIASQNGIIRIGL</sequence>
<dbReference type="OMA" id="SSRNCEC"/>
<reference evidence="6" key="1">
    <citation type="submission" date="2013-02" db="EMBL/GenBank/DDBJ databases">
        <authorList>
            <person name="Hughes D."/>
        </authorList>
    </citation>
    <scope>NUCLEOTIDE SEQUENCE</scope>
    <source>
        <strain>Durham</strain>
        <strain evidence="6">NC isolate 2 -- Noor lab</strain>
    </source>
</reference>
<feature type="domain" description="ADAMTS/ADAMTS-like Spacer 1" evidence="4">
    <location>
        <begin position="1"/>
        <end position="100"/>
    </location>
</feature>
<dbReference type="InterPro" id="IPR000884">
    <property type="entry name" value="TSP1_rpt"/>
</dbReference>
<dbReference type="Proteomes" id="UP000015102">
    <property type="component" value="Unassembled WGS sequence"/>
</dbReference>
<evidence type="ECO:0000313" key="5">
    <source>
        <dbReference type="EnsemblMetazoa" id="MESCA009426-PA"/>
    </source>
</evidence>
<dbReference type="HOGENOM" id="CLU_677202_0_0_1"/>
<keyword evidence="2" id="KW-0964">Secreted</keyword>
<dbReference type="EMBL" id="CAQQ02118947">
    <property type="status" value="NOT_ANNOTATED_CDS"/>
    <property type="molecule type" value="Genomic_DNA"/>
</dbReference>
<dbReference type="PANTHER" id="PTHR13723:SF316">
    <property type="entry name" value="LONELY HEART, ISOFORM A"/>
    <property type="match status" value="1"/>
</dbReference>
<feature type="region of interest" description="Disordered" evidence="3">
    <location>
        <begin position="250"/>
        <end position="272"/>
    </location>
</feature>
<dbReference type="Pfam" id="PF19030">
    <property type="entry name" value="TSP1_ADAMTS"/>
    <property type="match status" value="4"/>
</dbReference>
<dbReference type="EMBL" id="CAQQ02118948">
    <property type="status" value="NOT_ANNOTATED_CDS"/>
    <property type="molecule type" value="Genomic_DNA"/>
</dbReference>
<dbReference type="STRING" id="36166.T1GZW8"/>
<comment type="subcellular location">
    <subcellularLocation>
        <location evidence="1">Secreted</location>
    </subcellularLocation>
</comment>
<accession>T1GZW8</accession>
<dbReference type="AlphaFoldDB" id="T1GZW8"/>
<dbReference type="InterPro" id="IPR010294">
    <property type="entry name" value="ADAMTS_spacer1"/>
</dbReference>